<evidence type="ECO:0000313" key="2">
    <source>
        <dbReference type="EMBL" id="OMP05969.1"/>
    </source>
</evidence>
<proteinExistence type="predicted"/>
<protein>
    <submittedName>
        <fullName evidence="2">Uncharacterized protein</fullName>
    </submittedName>
</protein>
<keyword evidence="3" id="KW-1185">Reference proteome</keyword>
<name>A0A1R3KFZ0_9ROSI</name>
<reference evidence="3" key="1">
    <citation type="submission" date="2013-09" db="EMBL/GenBank/DDBJ databases">
        <title>Corchorus olitorius genome sequencing.</title>
        <authorList>
            <person name="Alam M."/>
            <person name="Haque M.S."/>
            <person name="Islam M.S."/>
            <person name="Emdad E.M."/>
            <person name="Islam M.M."/>
            <person name="Ahmed B."/>
            <person name="Halim A."/>
            <person name="Hossen Q.M.M."/>
            <person name="Hossain M.Z."/>
            <person name="Ahmed R."/>
            <person name="Khan M.M."/>
            <person name="Islam R."/>
            <person name="Rashid M.M."/>
            <person name="Khan S.A."/>
            <person name="Rahman M.S."/>
            <person name="Alam M."/>
            <person name="Yahiya A.S."/>
            <person name="Khan M.S."/>
            <person name="Azam M.S."/>
            <person name="Haque T."/>
            <person name="Lashkar M.Z.H."/>
            <person name="Akhand A.I."/>
            <person name="Morshed G."/>
            <person name="Roy S."/>
            <person name="Uddin K.S."/>
            <person name="Rabeya T."/>
            <person name="Hossain A.S."/>
            <person name="Chowdhury A."/>
            <person name="Snigdha A.R."/>
            <person name="Mortoza M.S."/>
            <person name="Matin S.A."/>
            <person name="Hoque S.M.E."/>
            <person name="Islam M.K."/>
            <person name="Roy D.K."/>
            <person name="Haider R."/>
            <person name="Moosa M.M."/>
            <person name="Elias S.M."/>
            <person name="Hasan A.M."/>
            <person name="Jahan S."/>
            <person name="Shafiuddin M."/>
            <person name="Mahmood N."/>
            <person name="Shommy N.S."/>
        </authorList>
    </citation>
    <scope>NUCLEOTIDE SEQUENCE [LARGE SCALE GENOMIC DNA]</scope>
    <source>
        <strain evidence="3">cv. O-4</strain>
    </source>
</reference>
<organism evidence="2 3">
    <name type="scientific">Corchorus olitorius</name>
    <dbReference type="NCBI Taxonomy" id="93759"/>
    <lineage>
        <taxon>Eukaryota</taxon>
        <taxon>Viridiplantae</taxon>
        <taxon>Streptophyta</taxon>
        <taxon>Embryophyta</taxon>
        <taxon>Tracheophyta</taxon>
        <taxon>Spermatophyta</taxon>
        <taxon>Magnoliopsida</taxon>
        <taxon>eudicotyledons</taxon>
        <taxon>Gunneridae</taxon>
        <taxon>Pentapetalae</taxon>
        <taxon>rosids</taxon>
        <taxon>malvids</taxon>
        <taxon>Malvales</taxon>
        <taxon>Malvaceae</taxon>
        <taxon>Grewioideae</taxon>
        <taxon>Apeibeae</taxon>
        <taxon>Corchorus</taxon>
    </lineage>
</organism>
<gene>
    <name evidence="2" type="ORF">COLO4_08425</name>
</gene>
<sequence length="41" mass="4575">MCTCGKVAELACALAKFSFVSLLYYIRSLILFNLMLVPMSL</sequence>
<feature type="transmembrane region" description="Helical" evidence="1">
    <location>
        <begin position="17"/>
        <end position="37"/>
    </location>
</feature>
<accession>A0A1R3KFZ0</accession>
<dbReference type="EMBL" id="AWUE01013756">
    <property type="protein sequence ID" value="OMP05969.1"/>
    <property type="molecule type" value="Genomic_DNA"/>
</dbReference>
<evidence type="ECO:0000256" key="1">
    <source>
        <dbReference type="SAM" id="Phobius"/>
    </source>
</evidence>
<comment type="caution">
    <text evidence="2">The sequence shown here is derived from an EMBL/GenBank/DDBJ whole genome shotgun (WGS) entry which is preliminary data.</text>
</comment>
<keyword evidence="1" id="KW-0472">Membrane</keyword>
<keyword evidence="1" id="KW-1133">Transmembrane helix</keyword>
<evidence type="ECO:0000313" key="3">
    <source>
        <dbReference type="Proteomes" id="UP000187203"/>
    </source>
</evidence>
<keyword evidence="1" id="KW-0812">Transmembrane</keyword>
<dbReference type="AlphaFoldDB" id="A0A1R3KFZ0"/>
<dbReference type="Proteomes" id="UP000187203">
    <property type="component" value="Unassembled WGS sequence"/>
</dbReference>